<protein>
    <submittedName>
        <fullName evidence="1">Uncharacterized protein</fullName>
    </submittedName>
</protein>
<comment type="caution">
    <text evidence="1">The sequence shown here is derived from an EMBL/GenBank/DDBJ whole genome shotgun (WGS) entry which is preliminary data.</text>
</comment>
<reference evidence="1 2" key="1">
    <citation type="journal article" date="2019" name="Nat. Ecol. Evol.">
        <title>Megaphylogeny resolves global patterns of mushroom evolution.</title>
        <authorList>
            <person name="Varga T."/>
            <person name="Krizsan K."/>
            <person name="Foldi C."/>
            <person name="Dima B."/>
            <person name="Sanchez-Garcia M."/>
            <person name="Sanchez-Ramirez S."/>
            <person name="Szollosi G.J."/>
            <person name="Szarkandi J.G."/>
            <person name="Papp V."/>
            <person name="Albert L."/>
            <person name="Andreopoulos W."/>
            <person name="Angelini C."/>
            <person name="Antonin V."/>
            <person name="Barry K.W."/>
            <person name="Bougher N.L."/>
            <person name="Buchanan P."/>
            <person name="Buyck B."/>
            <person name="Bense V."/>
            <person name="Catcheside P."/>
            <person name="Chovatia M."/>
            <person name="Cooper J."/>
            <person name="Damon W."/>
            <person name="Desjardin D."/>
            <person name="Finy P."/>
            <person name="Geml J."/>
            <person name="Haridas S."/>
            <person name="Hughes K."/>
            <person name="Justo A."/>
            <person name="Karasinski D."/>
            <person name="Kautmanova I."/>
            <person name="Kiss B."/>
            <person name="Kocsube S."/>
            <person name="Kotiranta H."/>
            <person name="LaButti K.M."/>
            <person name="Lechner B.E."/>
            <person name="Liimatainen K."/>
            <person name="Lipzen A."/>
            <person name="Lukacs Z."/>
            <person name="Mihaltcheva S."/>
            <person name="Morgado L.N."/>
            <person name="Niskanen T."/>
            <person name="Noordeloos M.E."/>
            <person name="Ohm R.A."/>
            <person name="Ortiz-Santana B."/>
            <person name="Ovrebo C."/>
            <person name="Racz N."/>
            <person name="Riley R."/>
            <person name="Savchenko A."/>
            <person name="Shiryaev A."/>
            <person name="Soop K."/>
            <person name="Spirin V."/>
            <person name="Szebenyi C."/>
            <person name="Tomsovsky M."/>
            <person name="Tulloss R.E."/>
            <person name="Uehling J."/>
            <person name="Grigoriev I.V."/>
            <person name="Vagvolgyi C."/>
            <person name="Papp T."/>
            <person name="Martin F.M."/>
            <person name="Miettinen O."/>
            <person name="Hibbett D.S."/>
            <person name="Nagy L.G."/>
        </authorList>
    </citation>
    <scope>NUCLEOTIDE SEQUENCE [LARGE SCALE GENOMIC DNA]</scope>
    <source>
        <strain evidence="1 2">FP101781</strain>
    </source>
</reference>
<name>A0A4Y7SA70_COPMI</name>
<organism evidence="1 2">
    <name type="scientific">Coprinellus micaceus</name>
    <name type="common">Glistening ink-cap mushroom</name>
    <name type="synonym">Coprinus micaceus</name>
    <dbReference type="NCBI Taxonomy" id="71717"/>
    <lineage>
        <taxon>Eukaryota</taxon>
        <taxon>Fungi</taxon>
        <taxon>Dikarya</taxon>
        <taxon>Basidiomycota</taxon>
        <taxon>Agaricomycotina</taxon>
        <taxon>Agaricomycetes</taxon>
        <taxon>Agaricomycetidae</taxon>
        <taxon>Agaricales</taxon>
        <taxon>Agaricineae</taxon>
        <taxon>Psathyrellaceae</taxon>
        <taxon>Coprinellus</taxon>
    </lineage>
</organism>
<keyword evidence="2" id="KW-1185">Reference proteome</keyword>
<proteinExistence type="predicted"/>
<evidence type="ECO:0000313" key="2">
    <source>
        <dbReference type="Proteomes" id="UP000298030"/>
    </source>
</evidence>
<evidence type="ECO:0000313" key="1">
    <source>
        <dbReference type="EMBL" id="TEB18369.1"/>
    </source>
</evidence>
<sequence>MPVPWFTRRARRLGEIAHAYRVRKIDKLIDEAGDGGPTSLASLANYLSVHVGYDQFDPVDEILDALSFSRMPEAPVGSRDFDAETSIEDSIEAIVSIITTFRALKTAPGNSRKVKEYSARCYRSLVDYWGDLTQWILNLVRHASNLNNPSFLLIRCAMALEVIISDAQGNIYKEDLVAQSRTLDLVYLFLCQVDQCDGRSRYILN</sequence>
<dbReference type="Proteomes" id="UP000298030">
    <property type="component" value="Unassembled WGS sequence"/>
</dbReference>
<gene>
    <name evidence="1" type="ORF">FA13DRAFT_1803749</name>
</gene>
<dbReference type="AlphaFoldDB" id="A0A4Y7SA70"/>
<dbReference type="OrthoDB" id="10443268at2759"/>
<dbReference type="EMBL" id="QPFP01000265">
    <property type="protein sequence ID" value="TEB18369.1"/>
    <property type="molecule type" value="Genomic_DNA"/>
</dbReference>
<accession>A0A4Y7SA70</accession>